<comment type="caution">
    <text evidence="3">The sequence shown here is derived from an EMBL/GenBank/DDBJ whole genome shotgun (WGS) entry which is preliminary data.</text>
</comment>
<dbReference type="CDD" id="cd03801">
    <property type="entry name" value="GT4_PimA-like"/>
    <property type="match status" value="1"/>
</dbReference>
<accession>A0ABX0GUX4</accession>
<keyword evidence="4" id="KW-1185">Reference proteome</keyword>
<keyword evidence="1" id="KW-0808">Transferase</keyword>
<dbReference type="Pfam" id="PF00534">
    <property type="entry name" value="Glycos_transf_1"/>
    <property type="match status" value="1"/>
</dbReference>
<proteinExistence type="predicted"/>
<dbReference type="Gene3D" id="3.40.50.2000">
    <property type="entry name" value="Glycogen Phosphorylase B"/>
    <property type="match status" value="2"/>
</dbReference>
<evidence type="ECO:0000313" key="4">
    <source>
        <dbReference type="Proteomes" id="UP000800981"/>
    </source>
</evidence>
<dbReference type="PANTHER" id="PTHR45947:SF3">
    <property type="entry name" value="SULFOQUINOVOSYL TRANSFERASE SQD2"/>
    <property type="match status" value="1"/>
</dbReference>
<dbReference type="EMBL" id="JAANNP010000002">
    <property type="protein sequence ID" value="NHC13445.1"/>
    <property type="molecule type" value="Genomic_DNA"/>
</dbReference>
<dbReference type="InterPro" id="IPR050194">
    <property type="entry name" value="Glycosyltransferase_grp1"/>
</dbReference>
<reference evidence="3 4" key="1">
    <citation type="submission" date="2020-03" db="EMBL/GenBank/DDBJ databases">
        <title>Two novel Motilibacter sp.</title>
        <authorList>
            <person name="Liu S."/>
        </authorList>
    </citation>
    <scope>NUCLEOTIDE SEQUENCE [LARGE SCALE GENOMIC DNA]</scope>
    <source>
        <strain evidence="3 4">E257</strain>
    </source>
</reference>
<sequence length="441" mass="46872">MRSEPFAETEAPAFRVGYLVSQYPALSHAFIEREIRSLRALGTAVETFSVRPALEHQLLTATDREEAARTTVLLRVPRLARGALSVLARSPRAAAVGLIAALRLPGGTSPRALLLRVAYFAEACALLGELQSRSITHVHVHFANNAASVAHLAVRMGNCAGGLYSWSLTIHRPEAHGLGLEDDEARTAAALLRRQLTNVSRVVCISEGCRDQVVAGVGPDIAGRASVVHMGIDTGAYTPAQSCPESGTDGTTRVLFVGRLVPAKAPHDLLTAFAAARDRLPMRLVLVGEGQLLESLQRQAEQLGLADAVQFAGPVGQDELPGHYRRADVFCLPSYTEGVPVVLMEAMASGVPVLTTTAGAITELVRAEHNGLVVEPGDVDGIANGLRRLALDRELRDRLGQAGRATVVAEFESRVVASQLSEVFAAAVVPQAKAQAGRARR</sequence>
<dbReference type="InterPro" id="IPR001296">
    <property type="entry name" value="Glyco_trans_1"/>
</dbReference>
<organism evidence="3 4">
    <name type="scientific">Motilibacter deserti</name>
    <dbReference type="NCBI Taxonomy" id="2714956"/>
    <lineage>
        <taxon>Bacteria</taxon>
        <taxon>Bacillati</taxon>
        <taxon>Actinomycetota</taxon>
        <taxon>Actinomycetes</taxon>
        <taxon>Motilibacterales</taxon>
        <taxon>Motilibacteraceae</taxon>
        <taxon>Motilibacter</taxon>
    </lineage>
</organism>
<dbReference type="PANTHER" id="PTHR45947">
    <property type="entry name" value="SULFOQUINOVOSYL TRANSFERASE SQD2"/>
    <property type="match status" value="1"/>
</dbReference>
<evidence type="ECO:0000313" key="3">
    <source>
        <dbReference type="EMBL" id="NHC13445.1"/>
    </source>
</evidence>
<evidence type="ECO:0000259" key="2">
    <source>
        <dbReference type="Pfam" id="PF00534"/>
    </source>
</evidence>
<name>A0ABX0GUX4_9ACTN</name>
<feature type="domain" description="Glycosyl transferase family 1" evidence="2">
    <location>
        <begin position="251"/>
        <end position="405"/>
    </location>
</feature>
<dbReference type="RefSeq" id="WP_166279860.1">
    <property type="nucleotide sequence ID" value="NZ_JAANNP010000002.1"/>
</dbReference>
<evidence type="ECO:0000256" key="1">
    <source>
        <dbReference type="ARBA" id="ARBA00022679"/>
    </source>
</evidence>
<gene>
    <name evidence="3" type="ORF">G9H71_06575</name>
</gene>
<protein>
    <submittedName>
        <fullName evidence="3">Glycosyltransferase family 4 protein</fullName>
    </submittedName>
</protein>
<dbReference type="Proteomes" id="UP000800981">
    <property type="component" value="Unassembled WGS sequence"/>
</dbReference>
<dbReference type="SUPFAM" id="SSF53756">
    <property type="entry name" value="UDP-Glycosyltransferase/glycogen phosphorylase"/>
    <property type="match status" value="1"/>
</dbReference>